<dbReference type="EMBL" id="CP015136">
    <property type="protein sequence ID" value="AMY07324.1"/>
    <property type="molecule type" value="Genomic_DNA"/>
</dbReference>
<organism evidence="1 2">
    <name type="scientific">Luteitalea pratensis</name>
    <dbReference type="NCBI Taxonomy" id="1855912"/>
    <lineage>
        <taxon>Bacteria</taxon>
        <taxon>Pseudomonadati</taxon>
        <taxon>Acidobacteriota</taxon>
        <taxon>Vicinamibacteria</taxon>
        <taxon>Vicinamibacterales</taxon>
        <taxon>Vicinamibacteraceae</taxon>
        <taxon>Luteitalea</taxon>
    </lineage>
</organism>
<dbReference type="KEGG" id="abac:LuPra_00491"/>
<dbReference type="PANTHER" id="PTHR36454:SF1">
    <property type="entry name" value="DUF1015 DOMAIN-CONTAINING PROTEIN"/>
    <property type="match status" value="1"/>
</dbReference>
<dbReference type="InterPro" id="IPR008323">
    <property type="entry name" value="UCP033563"/>
</dbReference>
<dbReference type="OrthoDB" id="9781616at2"/>
<dbReference type="Pfam" id="PF06245">
    <property type="entry name" value="DUF1015"/>
    <property type="match status" value="1"/>
</dbReference>
<dbReference type="PIRSF" id="PIRSF033563">
    <property type="entry name" value="UCP033563"/>
    <property type="match status" value="1"/>
</dbReference>
<reference evidence="2" key="2">
    <citation type="submission" date="2016-04" db="EMBL/GenBank/DDBJ databases">
        <title>First Complete Genome Sequence of a Subdivision 6 Acidobacterium.</title>
        <authorList>
            <person name="Huang S."/>
            <person name="Vieira S."/>
            <person name="Bunk B."/>
            <person name="Riedel T."/>
            <person name="Sproeer C."/>
            <person name="Overmann J."/>
        </authorList>
    </citation>
    <scope>NUCLEOTIDE SEQUENCE [LARGE SCALE GENOMIC DNA]</scope>
    <source>
        <strain evidence="2">DSM 100886 HEG_-6_39</strain>
    </source>
</reference>
<evidence type="ECO:0008006" key="3">
    <source>
        <dbReference type="Google" id="ProtNLM"/>
    </source>
</evidence>
<keyword evidence="2" id="KW-1185">Reference proteome</keyword>
<reference evidence="1 2" key="1">
    <citation type="journal article" date="2016" name="Genome Announc.">
        <title>First Complete Genome Sequence of a Subdivision 6 Acidobacterium Strain.</title>
        <authorList>
            <person name="Huang S."/>
            <person name="Vieira S."/>
            <person name="Bunk B."/>
            <person name="Riedel T."/>
            <person name="Sproer C."/>
            <person name="Overmann J."/>
        </authorList>
    </citation>
    <scope>NUCLEOTIDE SEQUENCE [LARGE SCALE GENOMIC DNA]</scope>
    <source>
        <strain evidence="2">DSM 100886 HEG_-6_39</strain>
    </source>
</reference>
<dbReference type="AlphaFoldDB" id="A0A143PHT7"/>
<sequence length="403" mass="44228">MALVRPFRALRPRPDLAAEMAAVPYDVVNVEEARALAQGRPNSLLHVSRAEIDLAPTVSPYADEVYTRAWETFEAFRSSALVQDHLPRLYVYRLRMGDHEQTGLAGAFSVDEYRRNVIVKHERTRKDKEDDRTRHITELRAQTGPVLLTFRDTPAASAAIADVTAGTPLYDFVADDGVGHAVWAANDAQAAALKAAMADVPFVYIADGHHRAASAARAQDALGAEADDEGAFFLAVAFPDTQMRILPYHRVVKDLKGHTPEALLTVLAQRFPMSAGSPVPSRKGECGVYIRGKWYTLTLGDDTTDAADPIRTLDVSRLQEQVLAPVFGIEDPRTDTRIDFVGGIRGTGELEKIVNGKKAEIAFSMYPVTLSELMAIADAGAIMPPKSTWFEPKLRDGLLIHEI</sequence>
<dbReference type="PATRIC" id="fig|1813736.3.peg.516"/>
<dbReference type="PANTHER" id="PTHR36454">
    <property type="entry name" value="LMO2823 PROTEIN"/>
    <property type="match status" value="1"/>
</dbReference>
<proteinExistence type="predicted"/>
<gene>
    <name evidence="1" type="ORF">LuPra_00491</name>
</gene>
<evidence type="ECO:0000313" key="2">
    <source>
        <dbReference type="Proteomes" id="UP000076079"/>
    </source>
</evidence>
<dbReference type="STRING" id="1855912.LuPra_00491"/>
<protein>
    <recommendedName>
        <fullName evidence="3">DUF1015 domain-containing protein</fullName>
    </recommendedName>
</protein>
<accession>A0A143PHT7</accession>
<evidence type="ECO:0000313" key="1">
    <source>
        <dbReference type="EMBL" id="AMY07324.1"/>
    </source>
</evidence>
<dbReference type="Proteomes" id="UP000076079">
    <property type="component" value="Chromosome"/>
</dbReference>
<name>A0A143PHT7_LUTPR</name>